<dbReference type="RefSeq" id="WP_054969697.1">
    <property type="nucleotide sequence ID" value="NZ_LJCO01000054.1"/>
</dbReference>
<keyword evidence="1" id="KW-1133">Transmembrane helix</keyword>
<gene>
    <name evidence="2" type="ORF">AN477_13575</name>
</gene>
<dbReference type="OrthoDB" id="2375079at2"/>
<feature type="transmembrane region" description="Helical" evidence="1">
    <location>
        <begin position="6"/>
        <end position="24"/>
    </location>
</feature>
<keyword evidence="3" id="KW-1185">Reference proteome</keyword>
<protein>
    <submittedName>
        <fullName evidence="2">Uncharacterized protein</fullName>
    </submittedName>
</protein>
<accession>A0A0P9CJQ7</accession>
<comment type="caution">
    <text evidence="2">The sequence shown here is derived from an EMBL/GenBank/DDBJ whole genome shotgun (WGS) entry which is preliminary data.</text>
</comment>
<dbReference type="Proteomes" id="UP000050482">
    <property type="component" value="Unassembled WGS sequence"/>
</dbReference>
<feature type="transmembrane region" description="Helical" evidence="1">
    <location>
        <begin position="149"/>
        <end position="168"/>
    </location>
</feature>
<evidence type="ECO:0000313" key="3">
    <source>
        <dbReference type="Proteomes" id="UP000050482"/>
    </source>
</evidence>
<dbReference type="AlphaFoldDB" id="A0A0P9CJQ7"/>
<dbReference type="EMBL" id="LJCO01000054">
    <property type="protein sequence ID" value="KPV43264.1"/>
    <property type="molecule type" value="Genomic_DNA"/>
</dbReference>
<evidence type="ECO:0000256" key="1">
    <source>
        <dbReference type="SAM" id="Phobius"/>
    </source>
</evidence>
<keyword evidence="1" id="KW-0812">Transmembrane</keyword>
<proteinExistence type="predicted"/>
<organism evidence="2 3">
    <name type="scientific">Alicyclobacillus ferrooxydans</name>
    <dbReference type="NCBI Taxonomy" id="471514"/>
    <lineage>
        <taxon>Bacteria</taxon>
        <taxon>Bacillati</taxon>
        <taxon>Bacillota</taxon>
        <taxon>Bacilli</taxon>
        <taxon>Bacillales</taxon>
        <taxon>Alicyclobacillaceae</taxon>
        <taxon>Alicyclobacillus</taxon>
    </lineage>
</organism>
<sequence>MQLRDVFALLIAVAFVWLVIKSMFRQWGKEKQTPLRGKFRAAMDWLEENGYQIIRVRQRATWTGYYDSRQFERQLIADFIVRKGARTYVVKVTNSRDKGVNGVKLRGEWHPLVEAFHVHGALQIDVENEQIHSIDFMMKSPSYVKWRKVLNRTLWFCAGAFTAVMWLHGR</sequence>
<dbReference type="STRING" id="471514.AN477_13575"/>
<dbReference type="PATRIC" id="fig|471514.4.peg.1419"/>
<reference evidence="2 3" key="1">
    <citation type="submission" date="2015-09" db="EMBL/GenBank/DDBJ databases">
        <title>Draft genome sequence of Alicyclobacillus ferrooxydans DSM 22381.</title>
        <authorList>
            <person name="Hemp J."/>
        </authorList>
    </citation>
    <scope>NUCLEOTIDE SEQUENCE [LARGE SCALE GENOMIC DNA]</scope>
    <source>
        <strain evidence="2 3">TC-34</strain>
    </source>
</reference>
<keyword evidence="1" id="KW-0472">Membrane</keyword>
<name>A0A0P9CJQ7_9BACL</name>
<evidence type="ECO:0000313" key="2">
    <source>
        <dbReference type="EMBL" id="KPV43264.1"/>
    </source>
</evidence>